<comment type="caution">
    <text evidence="2">The sequence shown here is derived from an EMBL/GenBank/DDBJ whole genome shotgun (WGS) entry which is preliminary data.</text>
</comment>
<feature type="domain" description="B3/B4 tRNA-binding" evidence="1">
    <location>
        <begin position="72"/>
        <end position="183"/>
    </location>
</feature>
<dbReference type="SUPFAM" id="SSF56037">
    <property type="entry name" value="PheT/TilS domain"/>
    <property type="match status" value="1"/>
</dbReference>
<keyword evidence="3" id="KW-1185">Reference proteome</keyword>
<dbReference type="Pfam" id="PF03483">
    <property type="entry name" value="B3_4"/>
    <property type="match status" value="1"/>
</dbReference>
<protein>
    <recommendedName>
        <fullName evidence="1">B3/B4 tRNA-binding domain-containing protein</fullName>
    </recommendedName>
</protein>
<evidence type="ECO:0000313" key="2">
    <source>
        <dbReference type="EMBL" id="PYA72406.1"/>
    </source>
</evidence>
<dbReference type="InterPro" id="IPR020825">
    <property type="entry name" value="Phe-tRNA_synthase-like_B3/B4"/>
</dbReference>
<organism evidence="2 3">
    <name type="scientific">Serratia marcescens</name>
    <dbReference type="NCBI Taxonomy" id="615"/>
    <lineage>
        <taxon>Bacteria</taxon>
        <taxon>Pseudomonadati</taxon>
        <taxon>Pseudomonadota</taxon>
        <taxon>Gammaproteobacteria</taxon>
        <taxon>Enterobacterales</taxon>
        <taxon>Yersiniaceae</taxon>
        <taxon>Serratia</taxon>
    </lineage>
</organism>
<dbReference type="EMBL" id="QJQB01000114">
    <property type="protein sequence ID" value="PYA72406.1"/>
    <property type="molecule type" value="Genomic_DNA"/>
</dbReference>
<proteinExistence type="predicted"/>
<gene>
    <name evidence="2" type="ORF">DMW51_05480</name>
</gene>
<dbReference type="Proteomes" id="UP000247823">
    <property type="component" value="Unassembled WGS sequence"/>
</dbReference>
<name>A0ABX5NL46_SERMA</name>
<evidence type="ECO:0000259" key="1">
    <source>
        <dbReference type="Pfam" id="PF03483"/>
    </source>
</evidence>
<sequence length="230" mass="25651">MYFSISDEASIAGVTHALFLVMRGVICSPSKIEFISRCNDLVSTDISGDLQRFNDGFKKIIANTTGKCHLKTAGEKLRENFSSRGFRSINNVIDAYNEAAFHYGIGIGGHDLFSVDPLAKVEVTLASDDECIIPLFQNSEKKVNYGELIYTANDKVMAWVGSKDVDSDCFKISEITTDCLFVILGHELVKPAELYAVSLRIRRNIIDASYDIDAGRLVIEEYYYSTRKNS</sequence>
<evidence type="ECO:0000313" key="3">
    <source>
        <dbReference type="Proteomes" id="UP000247823"/>
    </source>
</evidence>
<reference evidence="2 3" key="2">
    <citation type="submission" date="2018-06" db="EMBL/GenBank/DDBJ databases">
        <title>Serratia marcescens genome sequencing and assembly.</title>
        <authorList>
            <person name="Martins R.C.R."/>
            <person name="Perdigao-Neto L.V."/>
            <person name="Costa S.F."/>
            <person name="Levin A.S.S."/>
        </authorList>
    </citation>
    <scope>NUCLEOTIDE SEQUENCE [LARGE SCALE GENOMIC DNA]</scope>
    <source>
        <strain evidence="2 3">1283</strain>
    </source>
</reference>
<accession>A0ABX5NL46</accession>
<reference evidence="3" key="1">
    <citation type="submission" date="2018-06" db="EMBL/GenBank/DDBJ databases">
        <title>Serratia marcescens genome sequencing and assembly.</title>
        <authorList>
            <person name="Martins R.C."/>
            <person name="Perdigao-Neto L.V."/>
            <person name="Costa S.F."/>
            <person name="Levin A.S.S."/>
        </authorList>
    </citation>
    <scope>NUCLEOTIDE SEQUENCE [LARGE SCALE GENOMIC DNA]</scope>
    <source>
        <strain evidence="3">1283</strain>
    </source>
</reference>
<dbReference type="InterPro" id="IPR005146">
    <property type="entry name" value="B3/B4_tRNA-bd"/>
</dbReference>
<dbReference type="RefSeq" id="WP_110593617.1">
    <property type="nucleotide sequence ID" value="NZ_CADDTT010000028.1"/>
</dbReference>
<dbReference type="Gene3D" id="3.50.40.10">
    <property type="entry name" value="Phenylalanyl-trna Synthetase, Chain B, domain 3"/>
    <property type="match status" value="1"/>
</dbReference>